<organism evidence="2">
    <name type="scientific">marine metagenome</name>
    <dbReference type="NCBI Taxonomy" id="408172"/>
    <lineage>
        <taxon>unclassified sequences</taxon>
        <taxon>metagenomes</taxon>
        <taxon>ecological metagenomes</taxon>
    </lineage>
</organism>
<proteinExistence type="predicted"/>
<dbReference type="SUPFAM" id="SSF52833">
    <property type="entry name" value="Thioredoxin-like"/>
    <property type="match status" value="1"/>
</dbReference>
<protein>
    <recommendedName>
        <fullName evidence="1">DSBA-like thioredoxin domain-containing protein</fullName>
    </recommendedName>
</protein>
<name>A0A381YI24_9ZZZZ</name>
<dbReference type="InterPro" id="IPR051924">
    <property type="entry name" value="GST_Kappa/NadH"/>
</dbReference>
<sequence>MTKTVIFCFDFGSPYSYLAYNYLSVIKDAGAEIEIKPVLLGAIFKATGNQPPAAVQKKGEYMFNDIQRWAKKLNLEFKMNPFFPILTVPHMRGAILAQKKNTLEQYMEAMFNSIWVKALNLNDQEILTKVAAESGIDPNDFSEGISSDKIKDELRINTQFAIDKGAFGVPTYFLENEMFWGIDSIKFLIDSLKN</sequence>
<evidence type="ECO:0000313" key="2">
    <source>
        <dbReference type="EMBL" id="SVA76201.1"/>
    </source>
</evidence>
<dbReference type="InterPro" id="IPR036249">
    <property type="entry name" value="Thioredoxin-like_sf"/>
</dbReference>
<dbReference type="InterPro" id="IPR044087">
    <property type="entry name" value="NahD-like"/>
</dbReference>
<dbReference type="CDD" id="cd03022">
    <property type="entry name" value="DsbA_HCCA_Iso"/>
    <property type="match status" value="1"/>
</dbReference>
<dbReference type="GO" id="GO:0018845">
    <property type="term" value="F:2-hydroxychromene-2-carboxylate isomerase activity"/>
    <property type="evidence" value="ECO:0007669"/>
    <property type="project" value="InterPro"/>
</dbReference>
<dbReference type="GO" id="GO:0004364">
    <property type="term" value="F:glutathione transferase activity"/>
    <property type="evidence" value="ECO:0007669"/>
    <property type="project" value="TreeGrafter"/>
</dbReference>
<dbReference type="Gene3D" id="3.40.30.10">
    <property type="entry name" value="Glutaredoxin"/>
    <property type="match status" value="1"/>
</dbReference>
<dbReference type="PANTHER" id="PTHR42943">
    <property type="entry name" value="GLUTATHIONE S-TRANSFERASE KAPPA"/>
    <property type="match status" value="1"/>
</dbReference>
<dbReference type="InterPro" id="IPR014440">
    <property type="entry name" value="HCCAis_GSTk"/>
</dbReference>
<dbReference type="AlphaFoldDB" id="A0A381YI24"/>
<dbReference type="GO" id="GO:0006749">
    <property type="term" value="P:glutathione metabolic process"/>
    <property type="evidence" value="ECO:0007669"/>
    <property type="project" value="TreeGrafter"/>
</dbReference>
<dbReference type="PIRSF" id="PIRSF006386">
    <property type="entry name" value="HCCAis_GSTk"/>
    <property type="match status" value="1"/>
</dbReference>
<reference evidence="2" key="1">
    <citation type="submission" date="2018-05" db="EMBL/GenBank/DDBJ databases">
        <authorList>
            <person name="Lanie J.A."/>
            <person name="Ng W.-L."/>
            <person name="Kazmierczak K.M."/>
            <person name="Andrzejewski T.M."/>
            <person name="Davidsen T.M."/>
            <person name="Wayne K.J."/>
            <person name="Tettelin H."/>
            <person name="Glass J.I."/>
            <person name="Rusch D."/>
            <person name="Podicherti R."/>
            <person name="Tsui H.-C.T."/>
            <person name="Winkler M.E."/>
        </authorList>
    </citation>
    <scope>NUCLEOTIDE SEQUENCE</scope>
</reference>
<dbReference type="PANTHER" id="PTHR42943:SF2">
    <property type="entry name" value="GLUTATHIONE S-TRANSFERASE KAPPA 1"/>
    <property type="match status" value="1"/>
</dbReference>
<dbReference type="EMBL" id="UINC01018195">
    <property type="protein sequence ID" value="SVA76201.1"/>
    <property type="molecule type" value="Genomic_DNA"/>
</dbReference>
<evidence type="ECO:0000259" key="1">
    <source>
        <dbReference type="Pfam" id="PF01323"/>
    </source>
</evidence>
<gene>
    <name evidence="2" type="ORF">METZ01_LOCUS129055</name>
</gene>
<dbReference type="InterPro" id="IPR001853">
    <property type="entry name" value="DSBA-like_thioredoxin_dom"/>
</dbReference>
<dbReference type="Pfam" id="PF01323">
    <property type="entry name" value="DSBA"/>
    <property type="match status" value="1"/>
</dbReference>
<accession>A0A381YI24</accession>
<feature type="domain" description="DSBA-like thioredoxin" evidence="1">
    <location>
        <begin position="4"/>
        <end position="192"/>
    </location>
</feature>
<dbReference type="GO" id="GO:0004602">
    <property type="term" value="F:glutathione peroxidase activity"/>
    <property type="evidence" value="ECO:0007669"/>
    <property type="project" value="TreeGrafter"/>
</dbReference>
<dbReference type="GO" id="GO:1901170">
    <property type="term" value="P:naphthalene catabolic process"/>
    <property type="evidence" value="ECO:0007669"/>
    <property type="project" value="InterPro"/>
</dbReference>